<dbReference type="AlphaFoldDB" id="A0A2I0W2Z1"/>
<keyword evidence="2" id="KW-0175">Coiled coil</keyword>
<dbReference type="OrthoDB" id="1932291at2759"/>
<dbReference type="PANTHER" id="PTHR34224">
    <property type="entry name" value="INTERACTOR OF CONSTITUTIVE ACTIVE ROPS 2, CHLOROPLASTIC-RELATED"/>
    <property type="match status" value="1"/>
</dbReference>
<name>A0A2I0W2Z1_9ASPA</name>
<dbReference type="Proteomes" id="UP000233837">
    <property type="component" value="Unassembled WGS sequence"/>
</dbReference>
<dbReference type="PANTHER" id="PTHR34224:SF4">
    <property type="entry name" value="INTERACTOR OF CONSTITUTIVE ACTIVE ROPS 2, CHLOROPLASTIC"/>
    <property type="match status" value="1"/>
</dbReference>
<comment type="similarity">
    <text evidence="1">Belongs to the ICR family.</text>
</comment>
<dbReference type="EMBL" id="KZ502964">
    <property type="protein sequence ID" value="PKU70008.1"/>
    <property type="molecule type" value="Genomic_DNA"/>
</dbReference>
<reference evidence="3 4" key="1">
    <citation type="journal article" date="2016" name="Sci. Rep.">
        <title>The Dendrobium catenatum Lindl. genome sequence provides insights into polysaccharide synthase, floral development and adaptive evolution.</title>
        <authorList>
            <person name="Zhang G.Q."/>
            <person name="Xu Q."/>
            <person name="Bian C."/>
            <person name="Tsai W.C."/>
            <person name="Yeh C.M."/>
            <person name="Liu K.W."/>
            <person name="Yoshida K."/>
            <person name="Zhang L.S."/>
            <person name="Chang S.B."/>
            <person name="Chen F."/>
            <person name="Shi Y."/>
            <person name="Su Y.Y."/>
            <person name="Zhang Y.Q."/>
            <person name="Chen L.J."/>
            <person name="Yin Y."/>
            <person name="Lin M."/>
            <person name="Huang H."/>
            <person name="Deng H."/>
            <person name="Wang Z.W."/>
            <person name="Zhu S.L."/>
            <person name="Zhao X."/>
            <person name="Deng C."/>
            <person name="Niu S.C."/>
            <person name="Huang J."/>
            <person name="Wang M."/>
            <person name="Liu G.H."/>
            <person name="Yang H.J."/>
            <person name="Xiao X.J."/>
            <person name="Hsiao Y.Y."/>
            <person name="Wu W.L."/>
            <person name="Chen Y.Y."/>
            <person name="Mitsuda N."/>
            <person name="Ohme-Takagi M."/>
            <person name="Luo Y.B."/>
            <person name="Van de Peer Y."/>
            <person name="Liu Z.J."/>
        </authorList>
    </citation>
    <scope>NUCLEOTIDE SEQUENCE [LARGE SCALE GENOMIC DNA]</scope>
    <source>
        <tissue evidence="3">The whole plant</tissue>
    </source>
</reference>
<gene>
    <name evidence="3" type="primary">ICR3</name>
    <name evidence="3" type="ORF">MA16_Dca022253</name>
</gene>
<organism evidence="3 4">
    <name type="scientific">Dendrobium catenatum</name>
    <dbReference type="NCBI Taxonomy" id="906689"/>
    <lineage>
        <taxon>Eukaryota</taxon>
        <taxon>Viridiplantae</taxon>
        <taxon>Streptophyta</taxon>
        <taxon>Embryophyta</taxon>
        <taxon>Tracheophyta</taxon>
        <taxon>Spermatophyta</taxon>
        <taxon>Magnoliopsida</taxon>
        <taxon>Liliopsida</taxon>
        <taxon>Asparagales</taxon>
        <taxon>Orchidaceae</taxon>
        <taxon>Epidendroideae</taxon>
        <taxon>Malaxideae</taxon>
        <taxon>Dendrobiinae</taxon>
        <taxon>Dendrobium</taxon>
    </lineage>
</organism>
<keyword evidence="4" id="KW-1185">Reference proteome</keyword>
<evidence type="ECO:0000256" key="1">
    <source>
        <dbReference type="ARBA" id="ARBA00009778"/>
    </source>
</evidence>
<proteinExistence type="inferred from homology"/>
<sequence length="116" mass="13075">MVVLAISSCFWVLKRINFVASSANPLSPFFILRFAMLDRVPAISSFKADQWRKAAEAASAILTSGNDGRNIEDSNKNFISGKLTDLFFFDDLDDESLKNNNSLLRKIDELWKKSPI</sequence>
<protein>
    <submittedName>
        <fullName evidence="3">Interactor of constitutive active ROPs 3</fullName>
    </submittedName>
</protein>
<evidence type="ECO:0000313" key="3">
    <source>
        <dbReference type="EMBL" id="PKU70008.1"/>
    </source>
</evidence>
<dbReference type="InterPro" id="IPR029688">
    <property type="entry name" value="ICR"/>
</dbReference>
<evidence type="ECO:0000256" key="2">
    <source>
        <dbReference type="ARBA" id="ARBA00023054"/>
    </source>
</evidence>
<reference evidence="3 4" key="2">
    <citation type="journal article" date="2017" name="Nature">
        <title>The Apostasia genome and the evolution of orchids.</title>
        <authorList>
            <person name="Zhang G.Q."/>
            <person name="Liu K.W."/>
            <person name="Li Z."/>
            <person name="Lohaus R."/>
            <person name="Hsiao Y.Y."/>
            <person name="Niu S.C."/>
            <person name="Wang J.Y."/>
            <person name="Lin Y.C."/>
            <person name="Xu Q."/>
            <person name="Chen L.J."/>
            <person name="Yoshida K."/>
            <person name="Fujiwara S."/>
            <person name="Wang Z.W."/>
            <person name="Zhang Y.Q."/>
            <person name="Mitsuda N."/>
            <person name="Wang M."/>
            <person name="Liu G.H."/>
            <person name="Pecoraro L."/>
            <person name="Huang H.X."/>
            <person name="Xiao X.J."/>
            <person name="Lin M."/>
            <person name="Wu X.Y."/>
            <person name="Wu W.L."/>
            <person name="Chen Y.Y."/>
            <person name="Chang S.B."/>
            <person name="Sakamoto S."/>
            <person name="Ohme-Takagi M."/>
            <person name="Yagi M."/>
            <person name="Zeng S.J."/>
            <person name="Shen C.Y."/>
            <person name="Yeh C.M."/>
            <person name="Luo Y.B."/>
            <person name="Tsai W.C."/>
            <person name="Van de Peer Y."/>
            <person name="Liu Z.J."/>
        </authorList>
    </citation>
    <scope>NUCLEOTIDE SEQUENCE [LARGE SCALE GENOMIC DNA]</scope>
    <source>
        <tissue evidence="3">The whole plant</tissue>
    </source>
</reference>
<accession>A0A2I0W2Z1</accession>
<evidence type="ECO:0000313" key="4">
    <source>
        <dbReference type="Proteomes" id="UP000233837"/>
    </source>
</evidence>